<feature type="non-terminal residue" evidence="3">
    <location>
        <position position="230"/>
    </location>
</feature>
<evidence type="ECO:0000313" key="3">
    <source>
        <dbReference type="EMBL" id="ETO17292.1"/>
    </source>
</evidence>
<feature type="region of interest" description="Disordered" evidence="1">
    <location>
        <begin position="131"/>
        <end position="165"/>
    </location>
</feature>
<keyword evidence="2" id="KW-1133">Transmembrane helix</keyword>
<keyword evidence="4" id="KW-1185">Reference proteome</keyword>
<protein>
    <submittedName>
        <fullName evidence="3">Uncharacterized protein</fullName>
    </submittedName>
</protein>
<gene>
    <name evidence="3" type="ORF">RFI_20033</name>
</gene>
<reference evidence="3 4" key="1">
    <citation type="journal article" date="2013" name="Curr. Biol.">
        <title>The Genome of the Foraminiferan Reticulomyxa filosa.</title>
        <authorList>
            <person name="Glockner G."/>
            <person name="Hulsmann N."/>
            <person name="Schleicher M."/>
            <person name="Noegel A.A."/>
            <person name="Eichinger L."/>
            <person name="Gallinger C."/>
            <person name="Pawlowski J."/>
            <person name="Sierra R."/>
            <person name="Euteneuer U."/>
            <person name="Pillet L."/>
            <person name="Moustafa A."/>
            <person name="Platzer M."/>
            <person name="Groth M."/>
            <person name="Szafranski K."/>
            <person name="Schliwa M."/>
        </authorList>
    </citation>
    <scope>NUCLEOTIDE SEQUENCE [LARGE SCALE GENOMIC DNA]</scope>
</reference>
<dbReference type="AlphaFoldDB" id="X6MV04"/>
<keyword evidence="2" id="KW-0812">Transmembrane</keyword>
<name>X6MV04_RETFI</name>
<keyword evidence="2" id="KW-0472">Membrane</keyword>
<comment type="caution">
    <text evidence="3">The sequence shown here is derived from an EMBL/GenBank/DDBJ whole genome shotgun (WGS) entry which is preliminary data.</text>
</comment>
<evidence type="ECO:0000256" key="2">
    <source>
        <dbReference type="SAM" id="Phobius"/>
    </source>
</evidence>
<dbReference type="EMBL" id="ASPP01016958">
    <property type="protein sequence ID" value="ETO17292.1"/>
    <property type="molecule type" value="Genomic_DNA"/>
</dbReference>
<proteinExistence type="predicted"/>
<feature type="compositionally biased region" description="Polar residues" evidence="1">
    <location>
        <begin position="134"/>
        <end position="164"/>
    </location>
</feature>
<accession>X6MV04</accession>
<evidence type="ECO:0000256" key="1">
    <source>
        <dbReference type="SAM" id="MobiDB-lite"/>
    </source>
</evidence>
<dbReference type="Proteomes" id="UP000023152">
    <property type="component" value="Unassembled WGS sequence"/>
</dbReference>
<evidence type="ECO:0000313" key="4">
    <source>
        <dbReference type="Proteomes" id="UP000023152"/>
    </source>
</evidence>
<sequence length="230" mass="27053">MQKLQESTRENGQEAERLRDLLSQANRRAQSSEQNQSAKNAQIEIISDKYNEVVKAAEQHWHYQVDPSQFIHLTVETRVTFDDIVWCLVKWKKPLDKKPLAGYVFFFSLSHINLFFNLFFFKKKKKKGNKSLSQSEETQSEAKTQDTQPTADQVPTTDDSSANAKNKDNKFENVYFWTTQTTFLTKLNAKEDEVYLPDLLKNKIESMITKNFETERKTMQKRIERQIQEL</sequence>
<organism evidence="3 4">
    <name type="scientific">Reticulomyxa filosa</name>
    <dbReference type="NCBI Taxonomy" id="46433"/>
    <lineage>
        <taxon>Eukaryota</taxon>
        <taxon>Sar</taxon>
        <taxon>Rhizaria</taxon>
        <taxon>Retaria</taxon>
        <taxon>Foraminifera</taxon>
        <taxon>Monothalamids</taxon>
        <taxon>Reticulomyxidae</taxon>
        <taxon>Reticulomyxa</taxon>
    </lineage>
</organism>
<feature type="transmembrane region" description="Helical" evidence="2">
    <location>
        <begin position="100"/>
        <end position="121"/>
    </location>
</feature>